<evidence type="ECO:0000256" key="1">
    <source>
        <dbReference type="SAM" id="Phobius"/>
    </source>
</evidence>
<evidence type="ECO:0000313" key="2">
    <source>
        <dbReference type="Proteomes" id="UP000095282"/>
    </source>
</evidence>
<proteinExistence type="predicted"/>
<dbReference type="WBParaSite" id="Csp11.Scaffold629.g15707.t1">
    <property type="protein sequence ID" value="Csp11.Scaffold629.g15707.t1"/>
    <property type="gene ID" value="Csp11.Scaffold629.g15707"/>
</dbReference>
<sequence length="190" mass="21857">MVILSWPASTQQLRLRPPAPFFEFSPPQFHLAARIRMLPEFIPPLPPNSLRSFTKEQSVKIRRSASIRTGGDIIFFVIFYYFFISDCSQHIEAPWRLGLIQVGTSVPKFLCVGAEIYAWKKFGDTSYESVSIAFELIHKIMEIREMVVSLDMIIVVVLIAPVAEFTVTFSYVGWTFFYHVVNMSCEFSIQ</sequence>
<keyword evidence="1" id="KW-0812">Transmembrane</keyword>
<organism evidence="2 3">
    <name type="scientific">Caenorhabditis tropicalis</name>
    <dbReference type="NCBI Taxonomy" id="1561998"/>
    <lineage>
        <taxon>Eukaryota</taxon>
        <taxon>Metazoa</taxon>
        <taxon>Ecdysozoa</taxon>
        <taxon>Nematoda</taxon>
        <taxon>Chromadorea</taxon>
        <taxon>Rhabditida</taxon>
        <taxon>Rhabditina</taxon>
        <taxon>Rhabditomorpha</taxon>
        <taxon>Rhabditoidea</taxon>
        <taxon>Rhabditidae</taxon>
        <taxon>Peloderinae</taxon>
        <taxon>Caenorhabditis</taxon>
    </lineage>
</organism>
<feature type="transmembrane region" description="Helical" evidence="1">
    <location>
        <begin position="148"/>
        <end position="174"/>
    </location>
</feature>
<accession>A0A1I7U7R8</accession>
<keyword evidence="1" id="KW-1133">Transmembrane helix</keyword>
<keyword evidence="2" id="KW-1185">Reference proteome</keyword>
<protein>
    <submittedName>
        <fullName evidence="3">Transmembrane protein</fullName>
    </submittedName>
</protein>
<evidence type="ECO:0000313" key="3">
    <source>
        <dbReference type="WBParaSite" id="Csp11.Scaffold629.g15707.t1"/>
    </source>
</evidence>
<dbReference type="AlphaFoldDB" id="A0A1I7U7R8"/>
<name>A0A1I7U7R8_9PELO</name>
<feature type="transmembrane region" description="Helical" evidence="1">
    <location>
        <begin position="65"/>
        <end position="83"/>
    </location>
</feature>
<reference evidence="3" key="1">
    <citation type="submission" date="2016-11" db="UniProtKB">
        <authorList>
            <consortium name="WormBaseParasite"/>
        </authorList>
    </citation>
    <scope>IDENTIFICATION</scope>
</reference>
<dbReference type="Proteomes" id="UP000095282">
    <property type="component" value="Unplaced"/>
</dbReference>
<keyword evidence="1" id="KW-0472">Membrane</keyword>